<dbReference type="PANTHER" id="PTHR30346:SF0">
    <property type="entry name" value="HCA OPERON TRANSCRIPTIONAL ACTIVATOR HCAR"/>
    <property type="match status" value="1"/>
</dbReference>
<dbReference type="PROSITE" id="PS50931">
    <property type="entry name" value="HTH_LYSR"/>
    <property type="match status" value="1"/>
</dbReference>
<evidence type="ECO:0000313" key="6">
    <source>
        <dbReference type="EMBL" id="PRH87072.1"/>
    </source>
</evidence>
<protein>
    <submittedName>
        <fullName evidence="6">LysR family transcriptional regulator</fullName>
    </submittedName>
</protein>
<evidence type="ECO:0000313" key="7">
    <source>
        <dbReference type="Proteomes" id="UP000237682"/>
    </source>
</evidence>
<dbReference type="Pfam" id="PF00126">
    <property type="entry name" value="HTH_1"/>
    <property type="match status" value="1"/>
</dbReference>
<dbReference type="InterPro" id="IPR036390">
    <property type="entry name" value="WH_DNA-bd_sf"/>
</dbReference>
<reference evidence="6 7" key="1">
    <citation type="submission" date="2018-02" db="EMBL/GenBank/DDBJ databases">
        <title>Whole genome sequencing of endophytic bacterium.</title>
        <authorList>
            <person name="Eedara R."/>
            <person name="Podile A.R."/>
        </authorList>
    </citation>
    <scope>NUCLEOTIDE SEQUENCE [LARGE SCALE GENOMIC DNA]</scope>
    <source>
        <strain evidence="6 7">RP1T</strain>
    </source>
</reference>
<accession>A0A2S9QCK0</accession>
<dbReference type="OrthoDB" id="9795022at2"/>
<evidence type="ECO:0000256" key="4">
    <source>
        <dbReference type="ARBA" id="ARBA00023163"/>
    </source>
</evidence>
<dbReference type="PRINTS" id="PR00039">
    <property type="entry name" value="HTHLYSR"/>
</dbReference>
<sequence length="303" mass="33321">MIETRLLHQFVVLAEELHFHRAAERLHMAQPPLSQAVRKLEEKVGARLFTRSNRHVALTEAGVAFLDTAKACLASLEQGALRARRIEAGLAGRLAITFVGTARRDLVPLALRTFRSRFPEVELVLREATTAKQIEALRGKQADIGFMRWPGIPAADIRFERIEREPVLAALPDDHPLATGAAIRLEQLAGEDFIMTPRDEGVSFHDQLIALCRHAGFEPRVTQQACEMQTVVGLVAGGIGVALVPASAGQENRKGAVFCPIITTAPDELSHMDMVLGWRADMSSSIRDSFIDVVRQVAKADTR</sequence>
<dbReference type="RefSeq" id="WP_105862015.1">
    <property type="nucleotide sequence ID" value="NZ_PUEJ01000004.1"/>
</dbReference>
<proteinExistence type="inferred from homology"/>
<gene>
    <name evidence="6" type="ORF">C5L14_10465</name>
</gene>
<dbReference type="Gene3D" id="3.40.190.10">
    <property type="entry name" value="Periplasmic binding protein-like II"/>
    <property type="match status" value="2"/>
</dbReference>
<dbReference type="InterPro" id="IPR000847">
    <property type="entry name" value="LysR_HTH_N"/>
</dbReference>
<feature type="domain" description="HTH lysR-type" evidence="5">
    <location>
        <begin position="2"/>
        <end position="59"/>
    </location>
</feature>
<keyword evidence="3" id="KW-0238">DNA-binding</keyword>
<organism evidence="6 7">
    <name type="scientific">Labrys okinawensis</name>
    <dbReference type="NCBI Taxonomy" id="346911"/>
    <lineage>
        <taxon>Bacteria</taxon>
        <taxon>Pseudomonadati</taxon>
        <taxon>Pseudomonadota</taxon>
        <taxon>Alphaproteobacteria</taxon>
        <taxon>Hyphomicrobiales</taxon>
        <taxon>Xanthobacteraceae</taxon>
        <taxon>Labrys</taxon>
    </lineage>
</organism>
<dbReference type="EMBL" id="PUEJ01000004">
    <property type="protein sequence ID" value="PRH87072.1"/>
    <property type="molecule type" value="Genomic_DNA"/>
</dbReference>
<keyword evidence="7" id="KW-1185">Reference proteome</keyword>
<dbReference type="SUPFAM" id="SSF53850">
    <property type="entry name" value="Periplasmic binding protein-like II"/>
    <property type="match status" value="1"/>
</dbReference>
<evidence type="ECO:0000256" key="3">
    <source>
        <dbReference type="ARBA" id="ARBA00023125"/>
    </source>
</evidence>
<dbReference type="Gene3D" id="1.10.10.10">
    <property type="entry name" value="Winged helix-like DNA-binding domain superfamily/Winged helix DNA-binding domain"/>
    <property type="match status" value="1"/>
</dbReference>
<dbReference type="InterPro" id="IPR036388">
    <property type="entry name" value="WH-like_DNA-bd_sf"/>
</dbReference>
<evidence type="ECO:0000256" key="2">
    <source>
        <dbReference type="ARBA" id="ARBA00023015"/>
    </source>
</evidence>
<comment type="similarity">
    <text evidence="1">Belongs to the LysR transcriptional regulatory family.</text>
</comment>
<dbReference type="GO" id="GO:0003677">
    <property type="term" value="F:DNA binding"/>
    <property type="evidence" value="ECO:0007669"/>
    <property type="project" value="UniProtKB-KW"/>
</dbReference>
<dbReference type="CDD" id="cd08414">
    <property type="entry name" value="PBP2_LTTR_aromatics_like"/>
    <property type="match status" value="1"/>
</dbReference>
<evidence type="ECO:0000259" key="5">
    <source>
        <dbReference type="PROSITE" id="PS50931"/>
    </source>
</evidence>
<dbReference type="Proteomes" id="UP000237682">
    <property type="component" value="Unassembled WGS sequence"/>
</dbReference>
<evidence type="ECO:0000256" key="1">
    <source>
        <dbReference type="ARBA" id="ARBA00009437"/>
    </source>
</evidence>
<name>A0A2S9QCK0_9HYPH</name>
<dbReference type="InterPro" id="IPR005119">
    <property type="entry name" value="LysR_subst-bd"/>
</dbReference>
<dbReference type="FunFam" id="1.10.10.10:FF:000001">
    <property type="entry name" value="LysR family transcriptional regulator"/>
    <property type="match status" value="1"/>
</dbReference>
<dbReference type="GO" id="GO:0032993">
    <property type="term" value="C:protein-DNA complex"/>
    <property type="evidence" value="ECO:0007669"/>
    <property type="project" value="TreeGrafter"/>
</dbReference>
<dbReference type="SUPFAM" id="SSF46785">
    <property type="entry name" value="Winged helix' DNA-binding domain"/>
    <property type="match status" value="1"/>
</dbReference>
<dbReference type="Pfam" id="PF03466">
    <property type="entry name" value="LysR_substrate"/>
    <property type="match status" value="1"/>
</dbReference>
<dbReference type="PANTHER" id="PTHR30346">
    <property type="entry name" value="TRANSCRIPTIONAL DUAL REGULATOR HCAR-RELATED"/>
    <property type="match status" value="1"/>
</dbReference>
<keyword evidence="4" id="KW-0804">Transcription</keyword>
<dbReference type="GO" id="GO:0003700">
    <property type="term" value="F:DNA-binding transcription factor activity"/>
    <property type="evidence" value="ECO:0007669"/>
    <property type="project" value="InterPro"/>
</dbReference>
<dbReference type="AlphaFoldDB" id="A0A2S9QCK0"/>
<comment type="caution">
    <text evidence="6">The sequence shown here is derived from an EMBL/GenBank/DDBJ whole genome shotgun (WGS) entry which is preliminary data.</text>
</comment>
<keyword evidence="2" id="KW-0805">Transcription regulation</keyword>